<dbReference type="InterPro" id="IPR002881">
    <property type="entry name" value="DUF58"/>
</dbReference>
<organism evidence="2 3">
    <name type="scientific">Serinibacter arcticus</name>
    <dbReference type="NCBI Taxonomy" id="1655435"/>
    <lineage>
        <taxon>Bacteria</taxon>
        <taxon>Bacillati</taxon>
        <taxon>Actinomycetota</taxon>
        <taxon>Actinomycetes</taxon>
        <taxon>Micrococcales</taxon>
        <taxon>Beutenbergiaceae</taxon>
        <taxon>Serinibacter</taxon>
    </lineage>
</organism>
<dbReference type="PANTHER" id="PTHR33608">
    <property type="entry name" value="BLL2464 PROTEIN"/>
    <property type="match status" value="1"/>
</dbReference>
<dbReference type="OrthoDB" id="9776116at2"/>
<dbReference type="Proteomes" id="UP000245166">
    <property type="component" value="Unassembled WGS sequence"/>
</dbReference>
<feature type="domain" description="DUF58" evidence="1">
    <location>
        <begin position="50"/>
        <end position="163"/>
    </location>
</feature>
<evidence type="ECO:0000313" key="2">
    <source>
        <dbReference type="EMBL" id="PWD50284.1"/>
    </source>
</evidence>
<proteinExistence type="predicted"/>
<dbReference type="PANTHER" id="PTHR33608:SF6">
    <property type="entry name" value="BLL2464 PROTEIN"/>
    <property type="match status" value="1"/>
</dbReference>
<name>A0A2U1ZTH7_9MICO</name>
<sequence>MGTQLYVRRTQALAEAVVTIVLDSRDDVGVDVRTWAGGTPTSPVEPTSLDIARQAAATLARAYLEQGDRVGLADLGTRRRPLPAGAGRRHLARILHALALSRPEGEPPRLRRAPQVSTGALLIVVSTFLDSDAAAAAEMWAAAGHRVIALDVLTTPHVADLPAAEVLAARLVLAERASRLRRLELAGVVVVDWVDSGRVGLDVLARGRRGAA</sequence>
<dbReference type="AlphaFoldDB" id="A0A2U1ZTH7"/>
<evidence type="ECO:0000259" key="1">
    <source>
        <dbReference type="Pfam" id="PF01882"/>
    </source>
</evidence>
<gene>
    <name evidence="2" type="ORF">C8046_06010</name>
</gene>
<comment type="caution">
    <text evidence="2">The sequence shown here is derived from an EMBL/GenBank/DDBJ whole genome shotgun (WGS) entry which is preliminary data.</text>
</comment>
<dbReference type="RefSeq" id="WP_109228667.1">
    <property type="nucleotide sequence ID" value="NZ_PYHR01000002.1"/>
</dbReference>
<keyword evidence="3" id="KW-1185">Reference proteome</keyword>
<reference evidence="2 3" key="1">
    <citation type="submission" date="2018-03" db="EMBL/GenBank/DDBJ databases">
        <title>Genome assembly of novel Miniimonas species PCH200.</title>
        <authorList>
            <person name="Thakur V."/>
            <person name="Kumar V."/>
            <person name="Singh D."/>
        </authorList>
    </citation>
    <scope>NUCLEOTIDE SEQUENCE [LARGE SCALE GENOMIC DNA]</scope>
    <source>
        <strain evidence="2 3">PCH200</strain>
    </source>
</reference>
<evidence type="ECO:0000313" key="3">
    <source>
        <dbReference type="Proteomes" id="UP000245166"/>
    </source>
</evidence>
<accession>A0A2U1ZTH7</accession>
<dbReference type="EMBL" id="PYHR01000002">
    <property type="protein sequence ID" value="PWD50284.1"/>
    <property type="molecule type" value="Genomic_DNA"/>
</dbReference>
<protein>
    <recommendedName>
        <fullName evidence="1">DUF58 domain-containing protein</fullName>
    </recommendedName>
</protein>
<dbReference type="Pfam" id="PF01882">
    <property type="entry name" value="DUF58"/>
    <property type="match status" value="1"/>
</dbReference>